<gene>
    <name evidence="2" type="ORF">ACFYTF_16555</name>
</gene>
<feature type="domain" description="HTH luxR-type" evidence="1">
    <location>
        <begin position="297"/>
        <end position="354"/>
    </location>
</feature>
<protein>
    <submittedName>
        <fullName evidence="2">Helix-turn-helix transcriptional regulator</fullName>
    </submittedName>
</protein>
<dbReference type="SUPFAM" id="SSF46894">
    <property type="entry name" value="C-terminal effector domain of the bipartite response regulators"/>
    <property type="match status" value="1"/>
</dbReference>
<dbReference type="SMART" id="SM00421">
    <property type="entry name" value="HTH_LUXR"/>
    <property type="match status" value="1"/>
</dbReference>
<dbReference type="RefSeq" id="WP_387700992.1">
    <property type="nucleotide sequence ID" value="NZ_JBIAMX010000009.1"/>
</dbReference>
<evidence type="ECO:0000259" key="1">
    <source>
        <dbReference type="SMART" id="SM00421"/>
    </source>
</evidence>
<reference evidence="2 3" key="1">
    <citation type="submission" date="2024-10" db="EMBL/GenBank/DDBJ databases">
        <title>The Natural Products Discovery Center: Release of the First 8490 Sequenced Strains for Exploring Actinobacteria Biosynthetic Diversity.</title>
        <authorList>
            <person name="Kalkreuter E."/>
            <person name="Kautsar S.A."/>
            <person name="Yang D."/>
            <person name="Bader C.D."/>
            <person name="Teijaro C.N."/>
            <person name="Fluegel L."/>
            <person name="Davis C.M."/>
            <person name="Simpson J.R."/>
            <person name="Lauterbach L."/>
            <person name="Steele A.D."/>
            <person name="Gui C."/>
            <person name="Meng S."/>
            <person name="Li G."/>
            <person name="Viehrig K."/>
            <person name="Ye F."/>
            <person name="Su P."/>
            <person name="Kiefer A.F."/>
            <person name="Nichols A."/>
            <person name="Cepeda A.J."/>
            <person name="Yan W."/>
            <person name="Fan B."/>
            <person name="Jiang Y."/>
            <person name="Adhikari A."/>
            <person name="Zheng C.-J."/>
            <person name="Schuster L."/>
            <person name="Cowan T.M."/>
            <person name="Smanski M.J."/>
            <person name="Chevrette M.G."/>
            <person name="De Carvalho L.P.S."/>
            <person name="Shen B."/>
        </authorList>
    </citation>
    <scope>NUCLEOTIDE SEQUENCE [LARGE SCALE GENOMIC DNA]</scope>
    <source>
        <strain evidence="2 3">NPDC004045</strain>
    </source>
</reference>
<dbReference type="Pfam" id="PF00196">
    <property type="entry name" value="GerE"/>
    <property type="match status" value="1"/>
</dbReference>
<dbReference type="InterPro" id="IPR035965">
    <property type="entry name" value="PAS-like_dom_sf"/>
</dbReference>
<name>A0ABW6PPV5_9NOCA</name>
<evidence type="ECO:0000313" key="2">
    <source>
        <dbReference type="EMBL" id="MFF0544443.1"/>
    </source>
</evidence>
<dbReference type="Gene3D" id="1.10.10.10">
    <property type="entry name" value="Winged helix-like DNA-binding domain superfamily/Winged helix DNA-binding domain"/>
    <property type="match status" value="1"/>
</dbReference>
<dbReference type="InterPro" id="IPR016032">
    <property type="entry name" value="Sig_transdc_resp-reg_C-effctor"/>
</dbReference>
<sequence length="362" mass="37921">MSITLQRFSDLVAGVHEAGVDPDRWDHVIADITTVFGAEHGYLTIAEPSAHRATVRSADPDLADPVFRRLGRLGALVDRLPAGLTVTGDEVVTDAGEAAARAALTDGLANSFLARLTTDVPSSWICLAMPAGLAVSGCAAERGLLRVLVPHLRQALLAQSRLLRLSRERTIALATLEKAPYGILVVTAAGAVVFANSTALDILGRVDGLAVDRAGHVHAVPAARHAQLSKLIQHAASSEPTGGSVALPRPSGRRRLVVHVVPLDGIPTGDAEPSAVLLLVIDPDRDPVPPPDALHDLYGLTDTETLVALAVLHGDGLAAVAEELSVSLHTARTHLQHIFTKTGTHRQAELVRLLLTSSIAAG</sequence>
<dbReference type="InterPro" id="IPR036388">
    <property type="entry name" value="WH-like_DNA-bd_sf"/>
</dbReference>
<dbReference type="Proteomes" id="UP001601444">
    <property type="component" value="Unassembled WGS sequence"/>
</dbReference>
<accession>A0ABW6PPV5</accession>
<dbReference type="InterPro" id="IPR000792">
    <property type="entry name" value="Tscrpt_reg_LuxR_C"/>
</dbReference>
<keyword evidence="3" id="KW-1185">Reference proteome</keyword>
<proteinExistence type="predicted"/>
<evidence type="ECO:0000313" key="3">
    <source>
        <dbReference type="Proteomes" id="UP001601444"/>
    </source>
</evidence>
<comment type="caution">
    <text evidence="2">The sequence shown here is derived from an EMBL/GenBank/DDBJ whole genome shotgun (WGS) entry which is preliminary data.</text>
</comment>
<dbReference type="SUPFAM" id="SSF55785">
    <property type="entry name" value="PYP-like sensor domain (PAS domain)"/>
    <property type="match status" value="1"/>
</dbReference>
<organism evidence="2 3">
    <name type="scientific">Nocardia thailandica</name>
    <dbReference type="NCBI Taxonomy" id="257275"/>
    <lineage>
        <taxon>Bacteria</taxon>
        <taxon>Bacillati</taxon>
        <taxon>Actinomycetota</taxon>
        <taxon>Actinomycetes</taxon>
        <taxon>Mycobacteriales</taxon>
        <taxon>Nocardiaceae</taxon>
        <taxon>Nocardia</taxon>
    </lineage>
</organism>
<dbReference type="EMBL" id="JBIAMX010000009">
    <property type="protein sequence ID" value="MFF0544443.1"/>
    <property type="molecule type" value="Genomic_DNA"/>
</dbReference>